<dbReference type="InterPro" id="IPR046335">
    <property type="entry name" value="LacI/GalR-like_sensor"/>
</dbReference>
<dbReference type="CDD" id="cd06278">
    <property type="entry name" value="PBP1_LacI-like"/>
    <property type="match status" value="1"/>
</dbReference>
<dbReference type="PANTHER" id="PTHR30146">
    <property type="entry name" value="LACI-RELATED TRANSCRIPTIONAL REPRESSOR"/>
    <property type="match status" value="1"/>
</dbReference>
<evidence type="ECO:0000256" key="1">
    <source>
        <dbReference type="ARBA" id="ARBA00023015"/>
    </source>
</evidence>
<dbReference type="Proteomes" id="UP000198723">
    <property type="component" value="Unassembled WGS sequence"/>
</dbReference>
<sequence length="331" mass="36447">MRKRATAKQVAEAAGVSKWTVIRAFTPGASITEESKRKVLETAASLNYTPNLLARSLATNATHQVAVFVDDFANPQKLPFLETLTERLQAAGLVVMLININNHFDHVHALLHADQRQVDAIVLFGTAFRDETLTDHQLGRGMPPMFVLARDSQIDGVPAVVCDAELALKDIVDHLHERGYRRPGFMTGATVLSTALRRRQHFVEFWGKKGVHDVAVLSAEKYSAQAGAEAVRRYLNTTNATDRVDVLMCENDILAIGAIDEMRGKYGLRVPEDMAIVGFDNYELGGSSAYGLTTYEQPRHEMVEVIVGMITGRVDAETVTLPGKLVMRSST</sequence>
<dbReference type="Gene3D" id="3.40.50.2300">
    <property type="match status" value="2"/>
</dbReference>
<accession>A0A1C3XW04</accession>
<proteinExistence type="predicted"/>
<dbReference type="InterPro" id="IPR028082">
    <property type="entry name" value="Peripla_BP_I"/>
</dbReference>
<dbReference type="SUPFAM" id="SSF53822">
    <property type="entry name" value="Periplasmic binding protein-like I"/>
    <property type="match status" value="1"/>
</dbReference>
<dbReference type="Pfam" id="PF00356">
    <property type="entry name" value="LacI"/>
    <property type="match status" value="1"/>
</dbReference>
<feature type="domain" description="HTH lacI-type" evidence="4">
    <location>
        <begin position="5"/>
        <end position="59"/>
    </location>
</feature>
<evidence type="ECO:0000256" key="2">
    <source>
        <dbReference type="ARBA" id="ARBA00023125"/>
    </source>
</evidence>
<dbReference type="EMBL" id="FMAJ01000001">
    <property type="protein sequence ID" value="SCB56440.1"/>
    <property type="molecule type" value="Genomic_DNA"/>
</dbReference>
<dbReference type="RefSeq" id="WP_092747522.1">
    <property type="nucleotide sequence ID" value="NZ_FMAJ01000001.1"/>
</dbReference>
<dbReference type="GO" id="GO:0000976">
    <property type="term" value="F:transcription cis-regulatory region binding"/>
    <property type="evidence" value="ECO:0007669"/>
    <property type="project" value="TreeGrafter"/>
</dbReference>
<dbReference type="CDD" id="cd01392">
    <property type="entry name" value="HTH_LacI"/>
    <property type="match status" value="1"/>
</dbReference>
<evidence type="ECO:0000313" key="6">
    <source>
        <dbReference type="Proteomes" id="UP000198723"/>
    </source>
</evidence>
<reference evidence="5 6" key="1">
    <citation type="submission" date="2016-08" db="EMBL/GenBank/DDBJ databases">
        <authorList>
            <person name="Seilhamer J.J."/>
        </authorList>
    </citation>
    <scope>NUCLEOTIDE SEQUENCE [LARGE SCALE GENOMIC DNA]</scope>
    <source>
        <strain evidence="5 6">HBR26</strain>
    </source>
</reference>
<keyword evidence="2" id="KW-0238">DNA-binding</keyword>
<dbReference type="SMART" id="SM00354">
    <property type="entry name" value="HTH_LACI"/>
    <property type="match status" value="1"/>
</dbReference>
<dbReference type="Pfam" id="PF13377">
    <property type="entry name" value="Peripla_BP_3"/>
    <property type="match status" value="1"/>
</dbReference>
<protein>
    <submittedName>
        <fullName evidence="5">Transcriptional regulator, LacI family</fullName>
    </submittedName>
</protein>
<dbReference type="PROSITE" id="PS50932">
    <property type="entry name" value="HTH_LACI_2"/>
    <property type="match status" value="1"/>
</dbReference>
<name>A0A1C3XW04_9HYPH</name>
<dbReference type="PANTHER" id="PTHR30146:SF109">
    <property type="entry name" value="HTH-TYPE TRANSCRIPTIONAL REGULATOR GALS"/>
    <property type="match status" value="1"/>
</dbReference>
<evidence type="ECO:0000313" key="5">
    <source>
        <dbReference type="EMBL" id="SCB56440.1"/>
    </source>
</evidence>
<evidence type="ECO:0000259" key="4">
    <source>
        <dbReference type="PROSITE" id="PS50932"/>
    </source>
</evidence>
<organism evidence="5 6">
    <name type="scientific">Rhizobium aethiopicum</name>
    <dbReference type="NCBI Taxonomy" id="1138170"/>
    <lineage>
        <taxon>Bacteria</taxon>
        <taxon>Pseudomonadati</taxon>
        <taxon>Pseudomonadota</taxon>
        <taxon>Alphaproteobacteria</taxon>
        <taxon>Hyphomicrobiales</taxon>
        <taxon>Rhizobiaceae</taxon>
        <taxon>Rhizobium/Agrobacterium group</taxon>
        <taxon>Rhizobium</taxon>
    </lineage>
</organism>
<dbReference type="InterPro" id="IPR000843">
    <property type="entry name" value="HTH_LacI"/>
</dbReference>
<evidence type="ECO:0000256" key="3">
    <source>
        <dbReference type="ARBA" id="ARBA00023163"/>
    </source>
</evidence>
<dbReference type="Gene3D" id="1.10.260.40">
    <property type="entry name" value="lambda repressor-like DNA-binding domains"/>
    <property type="match status" value="1"/>
</dbReference>
<gene>
    <name evidence="5" type="ORF">GA0061105_101269</name>
</gene>
<dbReference type="InterPro" id="IPR010982">
    <property type="entry name" value="Lambda_DNA-bd_dom_sf"/>
</dbReference>
<dbReference type="GO" id="GO:0003700">
    <property type="term" value="F:DNA-binding transcription factor activity"/>
    <property type="evidence" value="ECO:0007669"/>
    <property type="project" value="TreeGrafter"/>
</dbReference>
<dbReference type="AlphaFoldDB" id="A0A1C3XW04"/>
<keyword evidence="3" id="KW-0804">Transcription</keyword>
<dbReference type="STRING" id="1138170.GA0061105_101269"/>
<keyword evidence="1" id="KW-0805">Transcription regulation</keyword>
<dbReference type="SUPFAM" id="SSF47413">
    <property type="entry name" value="lambda repressor-like DNA-binding domains"/>
    <property type="match status" value="1"/>
</dbReference>